<name>A0ABW2Q5N8_9BACL</name>
<feature type="transmembrane region" description="Helical" evidence="2">
    <location>
        <begin position="31"/>
        <end position="51"/>
    </location>
</feature>
<evidence type="ECO:0000313" key="6">
    <source>
        <dbReference type="Proteomes" id="UP001596505"/>
    </source>
</evidence>
<feature type="transmembrane region" description="Helical" evidence="2">
    <location>
        <begin position="108"/>
        <end position="127"/>
    </location>
</feature>
<dbReference type="PANTHER" id="PTHR40047:SF1">
    <property type="entry name" value="UPF0703 PROTEIN YCGQ"/>
    <property type="match status" value="1"/>
</dbReference>
<feature type="compositionally biased region" description="Basic and acidic residues" evidence="1">
    <location>
        <begin position="71"/>
        <end position="97"/>
    </location>
</feature>
<sequence>MIRLIILFGFFFLFMHLHVTGDISKYINMKYSYLSFTMIFIFAFLTLYQLFKWVSEGNKKEKNANSHHHEHSHDHDHDHHHDHDRAHHHDHDHAHGHSHGEKTILQKVLVYGLLLIPIVTGLFLPVATLNSNIVKAKGFHFSQVDDGNKEEIHQVLRPDTSMWYNKDYYKNMEQSDLKKYGSSKKLVLNDGNYLRALEVVYNFPGEFVNKQLSMNGFVYHDTDDHNSSKKQFFLFRFGIIHCIADAGTYGMMVEFPKNVNYKDDQWLQVEGKISTTYYQPFQQTIPVLKVTKWQQINQPKDPYVYRQS</sequence>
<dbReference type="NCBIfam" id="TIGR03943">
    <property type="entry name" value="TIGR03943 family putative permease subunit"/>
    <property type="match status" value="1"/>
</dbReference>
<dbReference type="EMBL" id="JBHTCO010000041">
    <property type="protein sequence ID" value="MFC7394958.1"/>
    <property type="molecule type" value="Genomic_DNA"/>
</dbReference>
<reference evidence="6" key="1">
    <citation type="journal article" date="2019" name="Int. J. Syst. Evol. Microbiol.">
        <title>The Global Catalogue of Microorganisms (GCM) 10K type strain sequencing project: providing services to taxonomists for standard genome sequencing and annotation.</title>
        <authorList>
            <consortium name="The Broad Institute Genomics Platform"/>
            <consortium name="The Broad Institute Genome Sequencing Center for Infectious Disease"/>
            <person name="Wu L."/>
            <person name="Ma J."/>
        </authorList>
    </citation>
    <scope>NUCLEOTIDE SEQUENCE [LARGE SCALE GENOMIC DNA]</scope>
    <source>
        <strain evidence="6">CGMCC 1.16305</strain>
    </source>
</reference>
<keyword evidence="2" id="KW-0812">Transmembrane</keyword>
<dbReference type="Pfam" id="PF09323">
    <property type="entry name" value="DUF1980"/>
    <property type="match status" value="1"/>
</dbReference>
<feature type="domain" description="DUF1980" evidence="4">
    <location>
        <begin position="164"/>
        <end position="306"/>
    </location>
</feature>
<comment type="caution">
    <text evidence="5">The sequence shown here is derived from an EMBL/GenBank/DDBJ whole genome shotgun (WGS) entry which is preliminary data.</text>
</comment>
<dbReference type="InterPro" id="IPR052955">
    <property type="entry name" value="UPF0703_membrane_permease"/>
</dbReference>
<evidence type="ECO:0000313" key="5">
    <source>
        <dbReference type="EMBL" id="MFC7394958.1"/>
    </source>
</evidence>
<dbReference type="InterPro" id="IPR015402">
    <property type="entry name" value="DUF1980"/>
</dbReference>
<dbReference type="Proteomes" id="UP001596505">
    <property type="component" value="Unassembled WGS sequence"/>
</dbReference>
<dbReference type="RefSeq" id="WP_380968963.1">
    <property type="nucleotide sequence ID" value="NZ_JBHTCO010000041.1"/>
</dbReference>
<keyword evidence="6" id="KW-1185">Reference proteome</keyword>
<feature type="domain" description="DUF1980" evidence="3">
    <location>
        <begin position="2"/>
        <end position="140"/>
    </location>
</feature>
<evidence type="ECO:0000256" key="2">
    <source>
        <dbReference type="SAM" id="Phobius"/>
    </source>
</evidence>
<proteinExistence type="predicted"/>
<evidence type="ECO:0000256" key="1">
    <source>
        <dbReference type="SAM" id="MobiDB-lite"/>
    </source>
</evidence>
<evidence type="ECO:0000259" key="3">
    <source>
        <dbReference type="Pfam" id="PF09323"/>
    </source>
</evidence>
<keyword evidence="2" id="KW-1133">Transmembrane helix</keyword>
<dbReference type="InterPro" id="IPR048447">
    <property type="entry name" value="DUF1980_C"/>
</dbReference>
<keyword evidence="2" id="KW-0472">Membrane</keyword>
<dbReference type="InterPro" id="IPR048493">
    <property type="entry name" value="DUF1980_N"/>
</dbReference>
<feature type="region of interest" description="Disordered" evidence="1">
    <location>
        <begin position="62"/>
        <end position="97"/>
    </location>
</feature>
<dbReference type="PANTHER" id="PTHR40047">
    <property type="entry name" value="UPF0703 PROTEIN YCGQ"/>
    <property type="match status" value="1"/>
</dbReference>
<protein>
    <submittedName>
        <fullName evidence="5">TIGR03943 family putative permease subunit</fullName>
    </submittedName>
</protein>
<gene>
    <name evidence="5" type="ORF">ACFQRG_18765</name>
</gene>
<evidence type="ECO:0000259" key="4">
    <source>
        <dbReference type="Pfam" id="PF21537"/>
    </source>
</evidence>
<accession>A0ABW2Q5N8</accession>
<organism evidence="5 6">
    <name type="scientific">Scopulibacillus cellulosilyticus</name>
    <dbReference type="NCBI Taxonomy" id="2665665"/>
    <lineage>
        <taxon>Bacteria</taxon>
        <taxon>Bacillati</taxon>
        <taxon>Bacillota</taxon>
        <taxon>Bacilli</taxon>
        <taxon>Bacillales</taxon>
        <taxon>Sporolactobacillaceae</taxon>
        <taxon>Scopulibacillus</taxon>
    </lineage>
</organism>
<dbReference type="Pfam" id="PF21537">
    <property type="entry name" value="DUF1980_C"/>
    <property type="match status" value="1"/>
</dbReference>